<dbReference type="InterPro" id="IPR001279">
    <property type="entry name" value="Metallo-B-lactamas"/>
</dbReference>
<dbReference type="RefSeq" id="WP_354014532.1">
    <property type="nucleotide sequence ID" value="NZ_JBEPMU010000004.1"/>
</dbReference>
<reference evidence="4 5" key="1">
    <citation type="submission" date="2024-06" db="EMBL/GenBank/DDBJ databases">
        <title>Sorghum-associated microbial communities from plants grown in Nebraska, USA.</title>
        <authorList>
            <person name="Schachtman D."/>
        </authorList>
    </citation>
    <scope>NUCLEOTIDE SEQUENCE [LARGE SCALE GENOMIC DNA]</scope>
    <source>
        <strain evidence="4 5">1073</strain>
    </source>
</reference>
<feature type="domain" description="Metallo-beta-lactamase" evidence="3">
    <location>
        <begin position="68"/>
        <end position="251"/>
    </location>
</feature>
<organism evidence="4 5">
    <name type="scientific">Dyella japonica</name>
    <dbReference type="NCBI Taxonomy" id="231455"/>
    <lineage>
        <taxon>Bacteria</taxon>
        <taxon>Pseudomonadati</taxon>
        <taxon>Pseudomonadota</taxon>
        <taxon>Gammaproteobacteria</taxon>
        <taxon>Lysobacterales</taxon>
        <taxon>Rhodanobacteraceae</taxon>
        <taxon>Dyella</taxon>
    </lineage>
</organism>
<dbReference type="PANTHER" id="PTHR42951:SF4">
    <property type="entry name" value="ACYL-COENZYME A THIOESTERASE MBLAC2"/>
    <property type="match status" value="1"/>
</dbReference>
<protein>
    <submittedName>
        <fullName evidence="4">Glyoxylase-like metal-dependent hydrolase (Beta-lactamase superfamily II)</fullName>
    </submittedName>
</protein>
<dbReference type="InterPro" id="IPR036866">
    <property type="entry name" value="RibonucZ/Hydroxyglut_hydro"/>
</dbReference>
<dbReference type="PROSITE" id="PS51257">
    <property type="entry name" value="PROKAR_LIPOPROTEIN"/>
    <property type="match status" value="1"/>
</dbReference>
<gene>
    <name evidence="4" type="ORF">ABIC75_002872</name>
</gene>
<dbReference type="Pfam" id="PF00753">
    <property type="entry name" value="Lactamase_B"/>
    <property type="match status" value="1"/>
</dbReference>
<sequence length="319" mass="34171">MLTTSRWQKRATGLAVLAATLSLGLACAPAGAQVPEISPVTKINEAAAKPDIVLTPLRGNLTVVSGSGGNITVLTGADGKFMVDGGISLSKDAIQAALNKISNAPLKYLVDTHYHWDHTDGNPWLHEAGATIIATPNTVKHLSTSTRVDDWKYTFKPMVPQGIPSVVINGPKTYDFDGESILLTPVEPSHTDSDLYVYFKKADVVVLGDLFWNGVYPFIDNEQGGSIDGMIKVDNQILAVITDKTIVVPGHGPVGNRKDLVAFRDMLVSIRNNVAALKKQGKSLSEVVAAKPTAAFDARFGQFVIGPDFFTKIAYDGIK</sequence>
<feature type="signal peptide" evidence="2">
    <location>
        <begin position="1"/>
        <end position="32"/>
    </location>
</feature>
<dbReference type="CDD" id="cd16282">
    <property type="entry name" value="metallo-hydrolase-like_MBL-fold"/>
    <property type="match status" value="1"/>
</dbReference>
<dbReference type="SUPFAM" id="SSF56281">
    <property type="entry name" value="Metallo-hydrolase/oxidoreductase"/>
    <property type="match status" value="1"/>
</dbReference>
<dbReference type="EMBL" id="JBEPMU010000004">
    <property type="protein sequence ID" value="MET3653136.1"/>
    <property type="molecule type" value="Genomic_DNA"/>
</dbReference>
<dbReference type="Gene3D" id="3.60.15.10">
    <property type="entry name" value="Ribonuclease Z/Hydroxyacylglutathione hydrolase-like"/>
    <property type="match status" value="1"/>
</dbReference>
<keyword evidence="5" id="KW-1185">Reference proteome</keyword>
<accession>A0ABV2JWD0</accession>
<evidence type="ECO:0000256" key="2">
    <source>
        <dbReference type="SAM" id="SignalP"/>
    </source>
</evidence>
<evidence type="ECO:0000313" key="5">
    <source>
        <dbReference type="Proteomes" id="UP001549184"/>
    </source>
</evidence>
<evidence type="ECO:0000313" key="4">
    <source>
        <dbReference type="EMBL" id="MET3653136.1"/>
    </source>
</evidence>
<dbReference type="InterPro" id="IPR050855">
    <property type="entry name" value="NDM-1-like"/>
</dbReference>
<evidence type="ECO:0000259" key="3">
    <source>
        <dbReference type="SMART" id="SM00849"/>
    </source>
</evidence>
<dbReference type="PANTHER" id="PTHR42951">
    <property type="entry name" value="METALLO-BETA-LACTAMASE DOMAIN-CONTAINING"/>
    <property type="match status" value="1"/>
</dbReference>
<proteinExistence type="inferred from homology"/>
<dbReference type="Proteomes" id="UP001549184">
    <property type="component" value="Unassembled WGS sequence"/>
</dbReference>
<dbReference type="SMART" id="SM00849">
    <property type="entry name" value="Lactamase_B"/>
    <property type="match status" value="1"/>
</dbReference>
<name>A0ABV2JWD0_9GAMM</name>
<comment type="similarity">
    <text evidence="1">Belongs to the metallo-beta-lactamase superfamily. Class-B beta-lactamase family.</text>
</comment>
<comment type="caution">
    <text evidence="4">The sequence shown here is derived from an EMBL/GenBank/DDBJ whole genome shotgun (WGS) entry which is preliminary data.</text>
</comment>
<evidence type="ECO:0000256" key="1">
    <source>
        <dbReference type="ARBA" id="ARBA00005250"/>
    </source>
</evidence>
<feature type="chain" id="PRO_5046947245" evidence="2">
    <location>
        <begin position="33"/>
        <end position="319"/>
    </location>
</feature>
<keyword evidence="2" id="KW-0732">Signal</keyword>